<evidence type="ECO:0000313" key="2">
    <source>
        <dbReference type="Proteomes" id="UP000077381"/>
    </source>
</evidence>
<name>A0A177HVX6_9ACTN</name>
<evidence type="ECO:0000313" key="1">
    <source>
        <dbReference type="EMBL" id="OAH14278.1"/>
    </source>
</evidence>
<protein>
    <submittedName>
        <fullName evidence="1">Uncharacterized protein</fullName>
    </submittedName>
</protein>
<comment type="caution">
    <text evidence="1">The sequence shown here is derived from an EMBL/GenBank/DDBJ whole genome shotgun (WGS) entry which is preliminary data.</text>
</comment>
<keyword evidence="2" id="KW-1185">Reference proteome</keyword>
<organism evidence="1 2">
    <name type="scientific">Streptomyces jeddahensis</name>
    <dbReference type="NCBI Taxonomy" id="1716141"/>
    <lineage>
        <taxon>Bacteria</taxon>
        <taxon>Bacillati</taxon>
        <taxon>Actinomycetota</taxon>
        <taxon>Actinomycetes</taxon>
        <taxon>Kitasatosporales</taxon>
        <taxon>Streptomycetaceae</taxon>
        <taxon>Streptomyces</taxon>
    </lineage>
</organism>
<accession>A0A177HVX6</accession>
<dbReference type="PATRIC" id="fig|1716141.3.peg.2464"/>
<dbReference type="Proteomes" id="UP000077381">
    <property type="component" value="Unassembled WGS sequence"/>
</dbReference>
<proteinExistence type="predicted"/>
<sequence>MQSQNADQPSWGWLWTHWTALNSTGTAVNVLGKHKHTVLVQGVEISHLKCSEPATRSVIRTPPIGDGGSLEMPARWAFNVEAAHPVPHALTDDNLVGDPKPMDLALEQGDQREVEIRFFSTKKSCTFEAHLVISSNGKKYRERLPAPWGSNTFRVTAPAAGYSYATTYVATTDINSLIARVPSQDITWDKYNRPEYVGPL</sequence>
<gene>
    <name evidence="1" type="ORF">STSP_23390</name>
</gene>
<dbReference type="EMBL" id="LOHS01000067">
    <property type="protein sequence ID" value="OAH14278.1"/>
    <property type="molecule type" value="Genomic_DNA"/>
</dbReference>
<dbReference type="AlphaFoldDB" id="A0A177HVX6"/>
<reference evidence="1 2" key="1">
    <citation type="submission" date="2015-12" db="EMBL/GenBank/DDBJ databases">
        <title>Genome sequence of Streptomyces sp. G25.</title>
        <authorList>
            <person name="Poehlein A."/>
            <person name="Roettig A."/>
            <person name="Hiessl S."/>
            <person name="Hauschild P."/>
            <person name="Schauer J."/>
            <person name="Madkour M.H."/>
            <person name="Al-Ansari A.M."/>
            <person name="Almakishah N.H."/>
            <person name="Steinbuechel A."/>
            <person name="Daniel R."/>
        </authorList>
    </citation>
    <scope>NUCLEOTIDE SEQUENCE [LARGE SCALE GENOMIC DNA]</scope>
    <source>
        <strain evidence="2">G25(2015)</strain>
    </source>
</reference>